<dbReference type="PROSITE" id="PS50044">
    <property type="entry name" value="SIGMA54_3"/>
    <property type="match status" value="1"/>
</dbReference>
<dbReference type="Gene3D" id="1.10.10.1330">
    <property type="entry name" value="RNA polymerase sigma-54 factor, core-binding domain"/>
    <property type="match status" value="1"/>
</dbReference>
<dbReference type="PROSITE" id="PS00718">
    <property type="entry name" value="SIGMA54_2"/>
    <property type="match status" value="1"/>
</dbReference>
<comment type="caution">
    <text evidence="14">The sequence shown here is derived from an EMBL/GenBank/DDBJ whole genome shotgun (WGS) entry which is preliminary data.</text>
</comment>
<evidence type="ECO:0000259" key="12">
    <source>
        <dbReference type="Pfam" id="PF04552"/>
    </source>
</evidence>
<keyword evidence="5 10" id="KW-0548">Nucleotidyltransferase</keyword>
<dbReference type="PROSITE" id="PS00717">
    <property type="entry name" value="SIGMA54_1"/>
    <property type="match status" value="1"/>
</dbReference>
<keyword evidence="7 10" id="KW-0731">Sigma factor</keyword>
<dbReference type="EMBL" id="JBHSNF010000001">
    <property type="protein sequence ID" value="MFC5524697.1"/>
    <property type="molecule type" value="Genomic_DNA"/>
</dbReference>
<dbReference type="RefSeq" id="WP_377317124.1">
    <property type="nucleotide sequence ID" value="NZ_JBHSNF010000001.1"/>
</dbReference>
<evidence type="ECO:0000256" key="7">
    <source>
        <dbReference type="ARBA" id="ARBA00023082"/>
    </source>
</evidence>
<evidence type="ECO:0000256" key="5">
    <source>
        <dbReference type="ARBA" id="ARBA00022695"/>
    </source>
</evidence>
<organism evidence="14 15">
    <name type="scientific">Rhodanobacter ginsengisoli</name>
    <dbReference type="NCBI Taxonomy" id="418646"/>
    <lineage>
        <taxon>Bacteria</taxon>
        <taxon>Pseudomonadati</taxon>
        <taxon>Pseudomonadota</taxon>
        <taxon>Gammaproteobacteria</taxon>
        <taxon>Lysobacterales</taxon>
        <taxon>Rhodanobacteraceae</taxon>
        <taxon>Rhodanobacter</taxon>
    </lineage>
</organism>
<keyword evidence="15" id="KW-1185">Reference proteome</keyword>
<sequence length="486" mass="53685">MKPALQFRLHQQLTLTPQLQQAIRLLQLSQLELEAELRQIAESNPLLEFAEEVEDEESVDGAEAESEYSGAETAAGNRENDNDETGDWADGGGVAESPIDFSSNSVSSSGTGSRGDDDFEPQNSAPENLQQHLLWQLNLASFNPREHLIATVLIDALNPAGYLVEGLEAILVALPADMNASIEEIEAVRRQLQGFDPTGVGSLDLRDCLRVQLEQFAPDTPQRELALRIVDSELELLARNDIARLARRLRADENDVTDAALLIRSLDPRPGAALDTTPVEYVAPDVYAVRDGGRWRVSLNPDSQPKLGLNQHYCGLIAKARGEDASWMRGQLQEARWLIKSLESRAETLLKVADAIVRRQSAFLDYGPEAMHPLVLREVAEEVGMHESTISRVTTRKYMHTPRGTFELKYFFSSGVSTEDGGSASATAIQAMLRKLIDAEDARKPLSDLAIAEELQRKGIQVARRTVAKYREGLRIPTSSERQRAG</sequence>
<dbReference type="PANTHER" id="PTHR32248">
    <property type="entry name" value="RNA POLYMERASE SIGMA-54 FACTOR"/>
    <property type="match status" value="1"/>
</dbReference>
<dbReference type="PIRSF" id="PIRSF000774">
    <property type="entry name" value="RpoN"/>
    <property type="match status" value="1"/>
</dbReference>
<evidence type="ECO:0000256" key="11">
    <source>
        <dbReference type="SAM" id="MobiDB-lite"/>
    </source>
</evidence>
<evidence type="ECO:0000256" key="4">
    <source>
        <dbReference type="ARBA" id="ARBA00022679"/>
    </source>
</evidence>
<dbReference type="Proteomes" id="UP001596114">
    <property type="component" value="Unassembled WGS sequence"/>
</dbReference>
<comment type="similarity">
    <text evidence="1 10">Belongs to the sigma-54 factor family.</text>
</comment>
<evidence type="ECO:0000256" key="10">
    <source>
        <dbReference type="PIRNR" id="PIRNR000774"/>
    </source>
</evidence>
<evidence type="ECO:0000256" key="8">
    <source>
        <dbReference type="ARBA" id="ARBA00023125"/>
    </source>
</evidence>
<dbReference type="PANTHER" id="PTHR32248:SF4">
    <property type="entry name" value="RNA POLYMERASE SIGMA-54 FACTOR"/>
    <property type="match status" value="1"/>
</dbReference>
<dbReference type="Pfam" id="PF04963">
    <property type="entry name" value="Sigma54_CBD"/>
    <property type="match status" value="1"/>
</dbReference>
<keyword evidence="6 10" id="KW-0805">Transcription regulation</keyword>
<dbReference type="NCBIfam" id="NF004595">
    <property type="entry name" value="PRK05932.1-2"/>
    <property type="match status" value="1"/>
</dbReference>
<feature type="region of interest" description="Disordered" evidence="11">
    <location>
        <begin position="51"/>
        <end position="124"/>
    </location>
</feature>
<dbReference type="NCBIfam" id="TIGR02395">
    <property type="entry name" value="rpoN_sigma"/>
    <property type="match status" value="1"/>
</dbReference>
<evidence type="ECO:0000256" key="2">
    <source>
        <dbReference type="ARBA" id="ARBA00019942"/>
    </source>
</evidence>
<gene>
    <name evidence="14" type="ORF">ACFPPA_02975</name>
</gene>
<evidence type="ECO:0000313" key="14">
    <source>
        <dbReference type="EMBL" id="MFC5524697.1"/>
    </source>
</evidence>
<dbReference type="PRINTS" id="PR00045">
    <property type="entry name" value="SIGMA54FCT"/>
</dbReference>
<evidence type="ECO:0000256" key="6">
    <source>
        <dbReference type="ARBA" id="ARBA00023015"/>
    </source>
</evidence>
<dbReference type="InterPro" id="IPR007634">
    <property type="entry name" value="RNA_pol_sigma_54_DNA-bd"/>
</dbReference>
<protein>
    <recommendedName>
        <fullName evidence="2 10">RNA polymerase sigma-54 factor</fullName>
    </recommendedName>
</protein>
<feature type="domain" description="RNA polymerase sigma factor 54 DNA-binding" evidence="12">
    <location>
        <begin position="327"/>
        <end position="484"/>
    </location>
</feature>
<feature type="domain" description="RNA polymerase sigma factor 54 core-binding" evidence="13">
    <location>
        <begin position="119"/>
        <end position="313"/>
    </location>
</feature>
<feature type="compositionally biased region" description="Acidic residues" evidence="11">
    <location>
        <begin position="51"/>
        <end position="66"/>
    </location>
</feature>
<keyword evidence="3 10" id="KW-0240">DNA-directed RNA polymerase</keyword>
<feature type="compositionally biased region" description="Low complexity" evidence="11">
    <location>
        <begin position="67"/>
        <end position="76"/>
    </location>
</feature>
<dbReference type="GO" id="GO:0003899">
    <property type="term" value="F:DNA-directed RNA polymerase activity"/>
    <property type="evidence" value="ECO:0007669"/>
    <property type="project" value="UniProtKB-EC"/>
</dbReference>
<evidence type="ECO:0000256" key="9">
    <source>
        <dbReference type="ARBA" id="ARBA00023163"/>
    </source>
</evidence>
<keyword evidence="9 10" id="KW-0804">Transcription</keyword>
<dbReference type="Pfam" id="PF04552">
    <property type="entry name" value="Sigma54_DBD"/>
    <property type="match status" value="1"/>
</dbReference>
<feature type="compositionally biased region" description="Low complexity" evidence="11">
    <location>
        <begin position="97"/>
        <end position="111"/>
    </location>
</feature>
<reference evidence="15" key="1">
    <citation type="journal article" date="2019" name="Int. J. Syst. Evol. Microbiol.">
        <title>The Global Catalogue of Microorganisms (GCM) 10K type strain sequencing project: providing services to taxonomists for standard genome sequencing and annotation.</title>
        <authorList>
            <consortium name="The Broad Institute Genomics Platform"/>
            <consortium name="The Broad Institute Genome Sequencing Center for Infectious Disease"/>
            <person name="Wu L."/>
            <person name="Ma J."/>
        </authorList>
    </citation>
    <scope>NUCLEOTIDE SEQUENCE [LARGE SCALE GENOMIC DNA]</scope>
    <source>
        <strain evidence="15">CGMCC 1.16619</strain>
    </source>
</reference>
<dbReference type="InterPro" id="IPR007046">
    <property type="entry name" value="RNA_pol_sigma_54_core-bd"/>
</dbReference>
<dbReference type="Gene3D" id="1.10.10.60">
    <property type="entry name" value="Homeodomain-like"/>
    <property type="match status" value="1"/>
</dbReference>
<comment type="function">
    <text evidence="10">Sigma factors are initiation factors that promote the attachment of RNA polymerase to specific initiation sites and are then released.</text>
</comment>
<evidence type="ECO:0000256" key="1">
    <source>
        <dbReference type="ARBA" id="ARBA00008798"/>
    </source>
</evidence>
<name>A0ABW0QMA0_9GAMM</name>
<dbReference type="Pfam" id="PF00309">
    <property type="entry name" value="Sigma54_AID"/>
    <property type="match status" value="1"/>
</dbReference>
<proteinExistence type="inferred from homology"/>
<keyword evidence="8 10" id="KW-0238">DNA-binding</keyword>
<keyword evidence="4 10" id="KW-0808">Transferase</keyword>
<accession>A0ABW0QMA0</accession>
<evidence type="ECO:0000259" key="13">
    <source>
        <dbReference type="Pfam" id="PF04963"/>
    </source>
</evidence>
<dbReference type="InterPro" id="IPR000394">
    <property type="entry name" value="RNA_pol_sigma_54"/>
</dbReference>
<evidence type="ECO:0000313" key="15">
    <source>
        <dbReference type="Proteomes" id="UP001596114"/>
    </source>
</evidence>
<evidence type="ECO:0000256" key="3">
    <source>
        <dbReference type="ARBA" id="ARBA00022478"/>
    </source>
</evidence>
<dbReference type="NCBIfam" id="NF009118">
    <property type="entry name" value="PRK12469.1"/>
    <property type="match status" value="1"/>
</dbReference>
<dbReference type="InterPro" id="IPR038709">
    <property type="entry name" value="RpoN_core-bd_sf"/>
</dbReference>